<keyword evidence="4" id="KW-0560">Oxidoreductase</keyword>
<protein>
    <submittedName>
        <fullName evidence="5">Cytochrome P450</fullName>
    </submittedName>
</protein>
<dbReference type="GO" id="GO:0005506">
    <property type="term" value="F:iron ion binding"/>
    <property type="evidence" value="ECO:0007669"/>
    <property type="project" value="InterPro"/>
</dbReference>
<name>A0A6I3L8W9_9NOCA</name>
<dbReference type="PANTHER" id="PTHR24305">
    <property type="entry name" value="CYTOCHROME P450"/>
    <property type="match status" value="1"/>
</dbReference>
<dbReference type="InterPro" id="IPR002401">
    <property type="entry name" value="Cyt_P450_E_grp-I"/>
</dbReference>
<evidence type="ECO:0000256" key="3">
    <source>
        <dbReference type="PIRSR" id="PIRSR602401-1"/>
    </source>
</evidence>
<dbReference type="Pfam" id="PF00067">
    <property type="entry name" value="p450"/>
    <property type="match status" value="1"/>
</dbReference>
<dbReference type="PANTHER" id="PTHR24305:SF166">
    <property type="entry name" value="CYTOCHROME P450 12A4, MITOCHONDRIAL-RELATED"/>
    <property type="match status" value="1"/>
</dbReference>
<keyword evidence="3 4" id="KW-0408">Iron</keyword>
<organism evidence="5 6">
    <name type="scientific">Nocardia aurantiaca</name>
    <dbReference type="NCBI Taxonomy" id="2675850"/>
    <lineage>
        <taxon>Bacteria</taxon>
        <taxon>Bacillati</taxon>
        <taxon>Actinomycetota</taxon>
        <taxon>Actinomycetes</taxon>
        <taxon>Mycobacteriales</taxon>
        <taxon>Nocardiaceae</taxon>
        <taxon>Nocardia</taxon>
    </lineage>
</organism>
<keyword evidence="3 4" id="KW-0349">Heme</keyword>
<dbReference type="InterPro" id="IPR001128">
    <property type="entry name" value="Cyt_P450"/>
</dbReference>
<evidence type="ECO:0000256" key="4">
    <source>
        <dbReference type="RuleBase" id="RU000461"/>
    </source>
</evidence>
<evidence type="ECO:0000313" key="5">
    <source>
        <dbReference type="EMBL" id="MTE16309.1"/>
    </source>
</evidence>
<dbReference type="CDD" id="cd11053">
    <property type="entry name" value="CYP110-like"/>
    <property type="match status" value="1"/>
</dbReference>
<dbReference type="PRINTS" id="PR00385">
    <property type="entry name" value="P450"/>
</dbReference>
<keyword evidence="4" id="KW-0503">Monooxygenase</keyword>
<dbReference type="PRINTS" id="PR00463">
    <property type="entry name" value="EP450I"/>
</dbReference>
<dbReference type="InterPro" id="IPR050121">
    <property type="entry name" value="Cytochrome_P450_monoxygenase"/>
</dbReference>
<evidence type="ECO:0000313" key="6">
    <source>
        <dbReference type="Proteomes" id="UP000432464"/>
    </source>
</evidence>
<dbReference type="InterPro" id="IPR017972">
    <property type="entry name" value="Cyt_P450_CS"/>
</dbReference>
<dbReference type="InterPro" id="IPR036396">
    <property type="entry name" value="Cyt_P450_sf"/>
</dbReference>
<dbReference type="GO" id="GO:0004497">
    <property type="term" value="F:monooxygenase activity"/>
    <property type="evidence" value="ECO:0007669"/>
    <property type="project" value="UniProtKB-KW"/>
</dbReference>
<dbReference type="GO" id="GO:0020037">
    <property type="term" value="F:heme binding"/>
    <property type="evidence" value="ECO:0007669"/>
    <property type="project" value="InterPro"/>
</dbReference>
<proteinExistence type="inferred from homology"/>
<evidence type="ECO:0000256" key="1">
    <source>
        <dbReference type="ARBA" id="ARBA00001971"/>
    </source>
</evidence>
<comment type="cofactor">
    <cofactor evidence="1 3">
        <name>heme</name>
        <dbReference type="ChEBI" id="CHEBI:30413"/>
    </cofactor>
</comment>
<feature type="binding site" description="axial binding residue" evidence="3">
    <location>
        <position position="415"/>
    </location>
    <ligand>
        <name>heme</name>
        <dbReference type="ChEBI" id="CHEBI:30413"/>
    </ligand>
    <ligandPart>
        <name>Fe</name>
        <dbReference type="ChEBI" id="CHEBI:18248"/>
    </ligandPart>
</feature>
<reference evidence="5 6" key="1">
    <citation type="submission" date="2019-11" db="EMBL/GenBank/DDBJ databases">
        <title>Nocardia sp. nov. CT2-14 isolated from soil.</title>
        <authorList>
            <person name="Kanchanasin P."/>
            <person name="Tanasupawat S."/>
            <person name="Yuki M."/>
            <person name="Kudo T."/>
        </authorList>
    </citation>
    <scope>NUCLEOTIDE SEQUENCE [LARGE SCALE GENOMIC DNA]</scope>
    <source>
        <strain evidence="5 6">CT2-14</strain>
    </source>
</reference>
<sequence>MDSGFRSRRRAFYAVRQAIQPQRGGAGEGIGIVTTAYPPGPSLPSTVQTVLYAKWRGQLLRWAARRYGDVFTLHLVAPYAENLVVFSRPDHIREIFAADPADLHAGEGNRLLVHIMGEHSLLLTDEDEHARARRLLMPAFVGSSLRGYRTLVDAIAKTHIDRWVSGSTVHTLDEMNDLTLDVITQVVFGVTDERRRAELAPRLRRIVNVNPIVFFGWKYPALQRRGPWKRFRDNQKAIDELLYTEIVERRTHPDLDTRADVLSRLLTVGSGEHPADAPLSDAELRDQLVTLLLAGHETTASALSWACHELAANPEIQAEARRAAHDGDEKYLEAVLKEAMRQHTVIASTGRKLTRDMAIGGIDLPQGAVVSTSILLAHQRREAYPDALVFRPERFLDGSVGANTWLPFGGGVRRCIGAGFSVMEGTAVLREILTRYRLSLPDGAGSEPSRIRNITHVPAHGARVVLTADNAVRV</sequence>
<keyword evidence="6" id="KW-1185">Reference proteome</keyword>
<dbReference type="EMBL" id="WMBB01000014">
    <property type="protein sequence ID" value="MTE16309.1"/>
    <property type="molecule type" value="Genomic_DNA"/>
</dbReference>
<accession>A0A6I3L8W9</accession>
<dbReference type="Gene3D" id="1.10.630.10">
    <property type="entry name" value="Cytochrome P450"/>
    <property type="match status" value="1"/>
</dbReference>
<keyword evidence="3 4" id="KW-0479">Metal-binding</keyword>
<dbReference type="AlphaFoldDB" id="A0A6I3L8W9"/>
<comment type="similarity">
    <text evidence="2 4">Belongs to the cytochrome P450 family.</text>
</comment>
<gene>
    <name evidence="5" type="ORF">GLP40_26525</name>
</gene>
<dbReference type="Proteomes" id="UP000432464">
    <property type="component" value="Unassembled WGS sequence"/>
</dbReference>
<dbReference type="PROSITE" id="PS00086">
    <property type="entry name" value="CYTOCHROME_P450"/>
    <property type="match status" value="1"/>
</dbReference>
<comment type="caution">
    <text evidence="5">The sequence shown here is derived from an EMBL/GenBank/DDBJ whole genome shotgun (WGS) entry which is preliminary data.</text>
</comment>
<dbReference type="SUPFAM" id="SSF48264">
    <property type="entry name" value="Cytochrome P450"/>
    <property type="match status" value="1"/>
</dbReference>
<evidence type="ECO:0000256" key="2">
    <source>
        <dbReference type="ARBA" id="ARBA00010617"/>
    </source>
</evidence>
<dbReference type="GO" id="GO:0016705">
    <property type="term" value="F:oxidoreductase activity, acting on paired donors, with incorporation or reduction of molecular oxygen"/>
    <property type="evidence" value="ECO:0007669"/>
    <property type="project" value="InterPro"/>
</dbReference>